<dbReference type="SUPFAM" id="SSF51735">
    <property type="entry name" value="NAD(P)-binding Rossmann-fold domains"/>
    <property type="match status" value="1"/>
</dbReference>
<dbReference type="GO" id="GO:0032787">
    <property type="term" value="P:monocarboxylic acid metabolic process"/>
    <property type="evidence" value="ECO:0007669"/>
    <property type="project" value="UniProtKB-ARBA"/>
</dbReference>
<comment type="similarity">
    <text evidence="1">Belongs to the short-chain dehydrogenases/reductases (SDR) family.</text>
</comment>
<dbReference type="Gene3D" id="3.40.50.720">
    <property type="entry name" value="NAD(P)-binding Rossmann-like Domain"/>
    <property type="match status" value="1"/>
</dbReference>
<organism evidence="2 3">
    <name type="scientific">Gracilinema caldarium (strain ATCC 51460 / DSM 7334 / H1)</name>
    <name type="common">Treponema caldarium</name>
    <dbReference type="NCBI Taxonomy" id="744872"/>
    <lineage>
        <taxon>Bacteria</taxon>
        <taxon>Pseudomonadati</taxon>
        <taxon>Spirochaetota</taxon>
        <taxon>Spirochaetia</taxon>
        <taxon>Spirochaetales</taxon>
        <taxon>Breznakiellaceae</taxon>
        <taxon>Gracilinema</taxon>
    </lineage>
</organism>
<proteinExistence type="inferred from homology"/>
<dbReference type="PANTHER" id="PTHR42879">
    <property type="entry name" value="3-OXOACYL-(ACYL-CARRIER-PROTEIN) REDUCTASE"/>
    <property type="match status" value="1"/>
</dbReference>
<dbReference type="HOGENOM" id="CLU_010194_1_2_12"/>
<gene>
    <name evidence="2" type="ordered locus">Spica_0233</name>
</gene>
<dbReference type="KEGG" id="scd:Spica_0233"/>
<dbReference type="Pfam" id="PF00106">
    <property type="entry name" value="adh_short"/>
    <property type="match status" value="1"/>
</dbReference>
<evidence type="ECO:0000313" key="2">
    <source>
        <dbReference type="EMBL" id="AEJ18401.1"/>
    </source>
</evidence>
<reference evidence="3" key="1">
    <citation type="journal article" date="2013" name="Stand. Genomic Sci.">
        <title>Genome sequence of the thermophilic fresh-water bacterium Spirochaeta caldaria type strain (H1(T)), reclassification of Spirochaeta caldaria, Spirochaeta stenostrepta, and Spirochaeta zuelzerae in the genus Treponema as Treponema caldaria comb. nov., Treponema stenostrepta comb. nov., and Treponema zuelzerae comb. nov., and emendation of the genus Treponema.</title>
        <authorList>
            <person name="Abt B."/>
            <person name="Goker M."/>
            <person name="Scheuner C."/>
            <person name="Han C."/>
            <person name="Lu M."/>
            <person name="Misra M."/>
            <person name="Lapidus A."/>
            <person name="Nolan M."/>
            <person name="Lucas S."/>
            <person name="Hammon N."/>
            <person name="Deshpande S."/>
            <person name="Cheng J.F."/>
            <person name="Tapia R."/>
            <person name="Goodwin L.A."/>
            <person name="Pitluck S."/>
            <person name="Liolios K."/>
            <person name="Pagani I."/>
            <person name="Ivanova N."/>
            <person name="Mavromatis K."/>
            <person name="Mikhailova N."/>
            <person name="Huntemann M."/>
            <person name="Pati A."/>
            <person name="Chen A."/>
            <person name="Palaniappan K."/>
            <person name="Land M."/>
            <person name="Hauser L."/>
            <person name="Jeffries C.D."/>
            <person name="Rohde M."/>
            <person name="Spring S."/>
            <person name="Gronow S."/>
            <person name="Detter J.C."/>
            <person name="Bristow J."/>
            <person name="Eisen J.A."/>
            <person name="Markowitz V."/>
            <person name="Hugenholtz P."/>
            <person name="Kyrpides N.C."/>
            <person name="Woyke T."/>
            <person name="Klenk H.P."/>
        </authorList>
    </citation>
    <scope>NUCLEOTIDE SEQUENCE</scope>
    <source>
        <strain evidence="3">ATCC 51460 / DSM 7334 / H1</strain>
    </source>
</reference>
<dbReference type="AlphaFoldDB" id="F8EYG9"/>
<dbReference type="InterPro" id="IPR036291">
    <property type="entry name" value="NAD(P)-bd_dom_sf"/>
</dbReference>
<protein>
    <submittedName>
        <fullName evidence="2">Short-chain dehydrogenase/reductase SDR</fullName>
    </submittedName>
</protein>
<dbReference type="CDD" id="cd05233">
    <property type="entry name" value="SDR_c"/>
    <property type="match status" value="1"/>
</dbReference>
<dbReference type="PROSITE" id="PS00061">
    <property type="entry name" value="ADH_SHORT"/>
    <property type="match status" value="1"/>
</dbReference>
<dbReference type="InterPro" id="IPR002347">
    <property type="entry name" value="SDR_fam"/>
</dbReference>
<dbReference type="OrthoDB" id="358177at2"/>
<dbReference type="STRING" id="744872.Spica_0233"/>
<dbReference type="PANTHER" id="PTHR42879:SF2">
    <property type="entry name" value="3-OXOACYL-[ACYL-CARRIER-PROTEIN] REDUCTASE FABG"/>
    <property type="match status" value="1"/>
</dbReference>
<keyword evidence="3" id="KW-1185">Reference proteome</keyword>
<accession>F8EYG9</accession>
<name>F8EYG9_GRAC1</name>
<evidence type="ECO:0000313" key="3">
    <source>
        <dbReference type="Proteomes" id="UP000000503"/>
    </source>
</evidence>
<dbReference type="InterPro" id="IPR020904">
    <property type="entry name" value="Sc_DH/Rdtase_CS"/>
</dbReference>
<dbReference type="RefSeq" id="WP_013967714.1">
    <property type="nucleotide sequence ID" value="NC_015732.1"/>
</dbReference>
<dbReference type="PRINTS" id="PR00081">
    <property type="entry name" value="GDHRDH"/>
</dbReference>
<evidence type="ECO:0000256" key="1">
    <source>
        <dbReference type="ARBA" id="ARBA00006484"/>
    </source>
</evidence>
<dbReference type="eggNOG" id="COG1028">
    <property type="taxonomic scope" value="Bacteria"/>
</dbReference>
<dbReference type="EMBL" id="CP002868">
    <property type="protein sequence ID" value="AEJ18401.1"/>
    <property type="molecule type" value="Genomic_DNA"/>
</dbReference>
<dbReference type="Proteomes" id="UP000000503">
    <property type="component" value="Chromosome"/>
</dbReference>
<dbReference type="InterPro" id="IPR050259">
    <property type="entry name" value="SDR"/>
</dbReference>
<sequence>MDTFFSNRSALVIGGSGGIGKAVTLALAAAGAQLYIHGGHSRSRLENTLQEVQQIQMKQGCPLEQQQHRILLQPITGSESVPALLKFAPEVDILVCAYGPFFKKDITHMTAEDWDYLVTMNLALPGALVSAYLESMIQQAWGRILLFGGTNTDSIRGFTTTTAYSAAKTGLGVLAKSVARIGGSVNVTCNVICPGMTETEYLDEQARRYALGKAPGGILLQCEDIAETALAILHNPHQNGTIIALDKGLVI</sequence>